<dbReference type="STRING" id="1408157.A0A1J7IW54"/>
<dbReference type="InterPro" id="IPR036915">
    <property type="entry name" value="Cyclin-like_sf"/>
</dbReference>
<proteinExistence type="predicted"/>
<feature type="domain" description="Cyclin N-terminal" evidence="2">
    <location>
        <begin position="88"/>
        <end position="190"/>
    </location>
</feature>
<dbReference type="EMBL" id="KV875102">
    <property type="protein sequence ID" value="OIW25337.1"/>
    <property type="molecule type" value="Genomic_DNA"/>
</dbReference>
<feature type="region of interest" description="Disordered" evidence="1">
    <location>
        <begin position="257"/>
        <end position="317"/>
    </location>
</feature>
<reference evidence="3 4" key="1">
    <citation type="submission" date="2016-10" db="EMBL/GenBank/DDBJ databases">
        <title>Draft genome sequence of Coniochaeta ligniaria NRRL30616, a lignocellulolytic fungus for bioabatement of inhibitors in plant biomass hydrolysates.</title>
        <authorList>
            <consortium name="DOE Joint Genome Institute"/>
            <person name="Jimenez D.J."/>
            <person name="Hector R.E."/>
            <person name="Riley R."/>
            <person name="Sun H."/>
            <person name="Grigoriev I.V."/>
            <person name="Van Elsas J.D."/>
            <person name="Nichols N.N."/>
        </authorList>
    </citation>
    <scope>NUCLEOTIDE SEQUENCE [LARGE SCALE GENOMIC DNA]</scope>
    <source>
        <strain evidence="3 4">NRRL 30616</strain>
    </source>
</reference>
<feature type="region of interest" description="Disordered" evidence="1">
    <location>
        <begin position="49"/>
        <end position="81"/>
    </location>
</feature>
<dbReference type="FunCoup" id="A0A1J7IW54">
    <property type="interactions" value="141"/>
</dbReference>
<dbReference type="InParanoid" id="A0A1J7IW54"/>
<protein>
    <submittedName>
        <fullName evidence="3">Cyclin</fullName>
    </submittedName>
</protein>
<name>A0A1J7IW54_9PEZI</name>
<evidence type="ECO:0000313" key="3">
    <source>
        <dbReference type="EMBL" id="OIW25337.1"/>
    </source>
</evidence>
<dbReference type="GO" id="GO:0000307">
    <property type="term" value="C:cyclin-dependent protein kinase holoenzyme complex"/>
    <property type="evidence" value="ECO:0007669"/>
    <property type="project" value="TreeGrafter"/>
</dbReference>
<dbReference type="GO" id="GO:0005634">
    <property type="term" value="C:nucleus"/>
    <property type="evidence" value="ECO:0007669"/>
    <property type="project" value="TreeGrafter"/>
</dbReference>
<dbReference type="CDD" id="cd20557">
    <property type="entry name" value="CYCLIN_ScPCL1-like"/>
    <property type="match status" value="1"/>
</dbReference>
<dbReference type="Pfam" id="PF00134">
    <property type="entry name" value="Cyclin_N"/>
    <property type="match status" value="1"/>
</dbReference>
<dbReference type="InterPro" id="IPR013922">
    <property type="entry name" value="Cyclin_PHO80-like"/>
</dbReference>
<keyword evidence="4" id="KW-1185">Reference proteome</keyword>
<dbReference type="GO" id="GO:0016538">
    <property type="term" value="F:cyclin-dependent protein serine/threonine kinase regulator activity"/>
    <property type="evidence" value="ECO:0007669"/>
    <property type="project" value="TreeGrafter"/>
</dbReference>
<evidence type="ECO:0000256" key="1">
    <source>
        <dbReference type="SAM" id="MobiDB-lite"/>
    </source>
</evidence>
<dbReference type="InterPro" id="IPR006671">
    <property type="entry name" value="Cyclin_N"/>
</dbReference>
<feature type="compositionally biased region" description="Low complexity" evidence="1">
    <location>
        <begin position="257"/>
        <end position="294"/>
    </location>
</feature>
<dbReference type="PANTHER" id="PTHR15615:SF10">
    <property type="entry name" value="PHO85 CYCLIN-2-RELATED"/>
    <property type="match status" value="1"/>
</dbReference>
<dbReference type="AlphaFoldDB" id="A0A1J7IW54"/>
<gene>
    <name evidence="3" type="ORF">CONLIGDRAFT_583349</name>
</gene>
<dbReference type="SUPFAM" id="SSF47954">
    <property type="entry name" value="Cyclin-like"/>
    <property type="match status" value="1"/>
</dbReference>
<evidence type="ECO:0000259" key="2">
    <source>
        <dbReference type="Pfam" id="PF00134"/>
    </source>
</evidence>
<feature type="compositionally biased region" description="Pro residues" evidence="1">
    <location>
        <begin position="64"/>
        <end position="74"/>
    </location>
</feature>
<dbReference type="PANTHER" id="PTHR15615">
    <property type="match status" value="1"/>
</dbReference>
<dbReference type="GO" id="GO:0019901">
    <property type="term" value="F:protein kinase binding"/>
    <property type="evidence" value="ECO:0007669"/>
    <property type="project" value="InterPro"/>
</dbReference>
<dbReference type="Gene3D" id="1.10.472.10">
    <property type="entry name" value="Cyclin-like"/>
    <property type="match status" value="1"/>
</dbReference>
<evidence type="ECO:0000313" key="4">
    <source>
        <dbReference type="Proteomes" id="UP000182658"/>
    </source>
</evidence>
<dbReference type="Proteomes" id="UP000182658">
    <property type="component" value="Unassembled WGS sequence"/>
</dbReference>
<organism evidence="3 4">
    <name type="scientific">Coniochaeta ligniaria NRRL 30616</name>
    <dbReference type="NCBI Taxonomy" id="1408157"/>
    <lineage>
        <taxon>Eukaryota</taxon>
        <taxon>Fungi</taxon>
        <taxon>Dikarya</taxon>
        <taxon>Ascomycota</taxon>
        <taxon>Pezizomycotina</taxon>
        <taxon>Sordariomycetes</taxon>
        <taxon>Sordariomycetidae</taxon>
        <taxon>Coniochaetales</taxon>
        <taxon>Coniochaetaceae</taxon>
        <taxon>Coniochaeta</taxon>
    </lineage>
</organism>
<sequence length="390" mass="42790">MDSLPGLSMAELNAAALDQFVYQPVSRTMIAYLAEAAFGVIQCDPNMMPPPAAEPRTAANSHLPPTPPRSPPPRAVRHDDGPLPGLEEFITQLVVSSNVQVPTLMSTLVYLNRLKSRLQPMAKGLRCTTHRIFLASLILSAKYLNDSSPKNKHWASYSVIQTDAYNFGFSRTEVNLMEKQLLSLLNWELRITEADLHRELEPFLAPIRHDITDRHVRRQRRKAEERARRKREEAEAWIAVHQPASIARKALRYPSPAASSRSVSRSPAHDLSPPALSYSSSASSYASSVASPSSRIHSRAATPLSDPEDHDPKPHVYDAEAAGGGLYDSPVEIVVCDGKVPPRRGVSSRSLLPYEIGPEEMQDAGGKQVAKRVRGVFGRVFGGSGGVAVR</sequence>
<dbReference type="OrthoDB" id="10250320at2759"/>
<accession>A0A1J7IW54</accession>